<comment type="caution">
    <text evidence="6">The sequence shown here is derived from an EMBL/GenBank/DDBJ whole genome shotgun (WGS) entry which is preliminary data.</text>
</comment>
<accession>A0A1F7W0M4</accession>
<dbReference type="PROSITE" id="PS00196">
    <property type="entry name" value="COPPER_BLUE"/>
    <property type="match status" value="1"/>
</dbReference>
<dbReference type="Proteomes" id="UP000177331">
    <property type="component" value="Unassembled WGS sequence"/>
</dbReference>
<evidence type="ECO:0000256" key="3">
    <source>
        <dbReference type="SAM" id="MobiDB-lite"/>
    </source>
</evidence>
<dbReference type="SUPFAM" id="SSF49503">
    <property type="entry name" value="Cupredoxins"/>
    <property type="match status" value="1"/>
</dbReference>
<dbReference type="InterPro" id="IPR033138">
    <property type="entry name" value="Cu_oxidase_CS"/>
</dbReference>
<keyword evidence="2" id="KW-0186">Copper</keyword>
<name>A0A1F7W0M4_9BACT</name>
<evidence type="ECO:0000259" key="5">
    <source>
        <dbReference type="Pfam" id="PF13473"/>
    </source>
</evidence>
<feature type="compositionally biased region" description="Polar residues" evidence="3">
    <location>
        <begin position="19"/>
        <end position="40"/>
    </location>
</feature>
<sequence>MKKIIATLSLLALVGAGCSSNQPQTNSETPVTTTTDQENVSETKKDIPEGMVLVDSSTKTQFPNTNDTIPVTEVALGNEQIRVDMEVKDFTFSPKIINAKAGETIKLTFTKVEGTHTFVIDGITNVKAEIKTGVIFKAPTTPGSYPFYCNIGNHRAMGMEGTLIVK</sequence>
<protein>
    <recommendedName>
        <fullName evidence="5">EfeO-type cupredoxin-like domain-containing protein</fullName>
    </recommendedName>
</protein>
<feature type="chain" id="PRO_5009533286" description="EfeO-type cupredoxin-like domain-containing protein" evidence="4">
    <location>
        <begin position="22"/>
        <end position="166"/>
    </location>
</feature>
<reference evidence="6 7" key="1">
    <citation type="journal article" date="2016" name="Nat. Commun.">
        <title>Thousands of microbial genomes shed light on interconnected biogeochemical processes in an aquifer system.</title>
        <authorList>
            <person name="Anantharaman K."/>
            <person name="Brown C.T."/>
            <person name="Hug L.A."/>
            <person name="Sharon I."/>
            <person name="Castelle C.J."/>
            <person name="Probst A.J."/>
            <person name="Thomas B.C."/>
            <person name="Singh A."/>
            <person name="Wilkins M.J."/>
            <person name="Karaoz U."/>
            <person name="Brodie E.L."/>
            <person name="Williams K.H."/>
            <person name="Hubbard S.S."/>
            <person name="Banfield J.F."/>
        </authorList>
    </citation>
    <scope>NUCLEOTIDE SEQUENCE [LARGE SCALE GENOMIC DNA]</scope>
</reference>
<dbReference type="PROSITE" id="PS00079">
    <property type="entry name" value="MULTICOPPER_OXIDASE1"/>
    <property type="match status" value="1"/>
</dbReference>
<dbReference type="EMBL" id="MGFD01000070">
    <property type="protein sequence ID" value="OGL96332.1"/>
    <property type="molecule type" value="Genomic_DNA"/>
</dbReference>
<dbReference type="InterPro" id="IPR008972">
    <property type="entry name" value="Cupredoxin"/>
</dbReference>
<dbReference type="Pfam" id="PF13473">
    <property type="entry name" value="Cupredoxin_1"/>
    <property type="match status" value="1"/>
</dbReference>
<evidence type="ECO:0000313" key="6">
    <source>
        <dbReference type="EMBL" id="OGL96332.1"/>
    </source>
</evidence>
<feature type="signal peptide" evidence="4">
    <location>
        <begin position="1"/>
        <end position="21"/>
    </location>
</feature>
<gene>
    <name evidence="6" type="ORF">A2318_00115</name>
</gene>
<dbReference type="Gene3D" id="2.60.40.420">
    <property type="entry name" value="Cupredoxins - blue copper proteins"/>
    <property type="match status" value="1"/>
</dbReference>
<dbReference type="AlphaFoldDB" id="A0A1F7W0M4"/>
<organism evidence="6 7">
    <name type="scientific">Candidatus Uhrbacteria bacterium RIFOXYB2_FULL_45_11</name>
    <dbReference type="NCBI Taxonomy" id="1802421"/>
    <lineage>
        <taxon>Bacteria</taxon>
        <taxon>Candidatus Uhriibacteriota</taxon>
    </lineage>
</organism>
<evidence type="ECO:0000256" key="2">
    <source>
        <dbReference type="ARBA" id="ARBA00023008"/>
    </source>
</evidence>
<feature type="domain" description="EfeO-type cupredoxin-like" evidence="5">
    <location>
        <begin position="79"/>
        <end position="165"/>
    </location>
</feature>
<keyword evidence="4" id="KW-0732">Signal</keyword>
<evidence type="ECO:0000313" key="7">
    <source>
        <dbReference type="Proteomes" id="UP000177331"/>
    </source>
</evidence>
<keyword evidence="1" id="KW-0479">Metal-binding</keyword>
<dbReference type="InterPro" id="IPR028096">
    <property type="entry name" value="EfeO_Cupredoxin"/>
</dbReference>
<proteinExistence type="predicted"/>
<dbReference type="GO" id="GO:0046872">
    <property type="term" value="F:metal ion binding"/>
    <property type="evidence" value="ECO:0007669"/>
    <property type="project" value="UniProtKB-KW"/>
</dbReference>
<dbReference type="PROSITE" id="PS51257">
    <property type="entry name" value="PROKAR_LIPOPROTEIN"/>
    <property type="match status" value="1"/>
</dbReference>
<dbReference type="InterPro" id="IPR028871">
    <property type="entry name" value="BlueCu_1_BS"/>
</dbReference>
<feature type="region of interest" description="Disordered" evidence="3">
    <location>
        <begin position="19"/>
        <end position="42"/>
    </location>
</feature>
<evidence type="ECO:0000256" key="4">
    <source>
        <dbReference type="SAM" id="SignalP"/>
    </source>
</evidence>
<evidence type="ECO:0000256" key="1">
    <source>
        <dbReference type="ARBA" id="ARBA00022723"/>
    </source>
</evidence>